<reference evidence="3 4" key="1">
    <citation type="submission" date="2017-02" db="EMBL/GenBank/DDBJ databases">
        <authorList>
            <person name="Peterson S.W."/>
        </authorList>
    </citation>
    <scope>NUCLEOTIDE SEQUENCE [LARGE SCALE GENOMIC DNA]</scope>
    <source>
        <strain evidence="3 4">DSM 21749</strain>
    </source>
</reference>
<feature type="signal peptide" evidence="1">
    <location>
        <begin position="1"/>
        <end position="24"/>
    </location>
</feature>
<dbReference type="CDD" id="cd12797">
    <property type="entry name" value="M23_peptidase"/>
    <property type="match status" value="1"/>
</dbReference>
<dbReference type="GO" id="GO:0004222">
    <property type="term" value="F:metalloendopeptidase activity"/>
    <property type="evidence" value="ECO:0007669"/>
    <property type="project" value="TreeGrafter"/>
</dbReference>
<evidence type="ECO:0000313" key="4">
    <source>
        <dbReference type="Proteomes" id="UP000190061"/>
    </source>
</evidence>
<keyword evidence="1" id="KW-0732">Signal</keyword>
<evidence type="ECO:0000259" key="2">
    <source>
        <dbReference type="Pfam" id="PF01551"/>
    </source>
</evidence>
<dbReference type="InterPro" id="IPR016047">
    <property type="entry name" value="M23ase_b-sheet_dom"/>
</dbReference>
<name>A0A1T4LNA3_9GAMM</name>
<dbReference type="RefSeq" id="WP_078756747.1">
    <property type="nucleotide sequence ID" value="NZ_FUXP01000001.1"/>
</dbReference>
<gene>
    <name evidence="3" type="ORF">SAMN02745674_00079</name>
</gene>
<dbReference type="EMBL" id="FUXP01000001">
    <property type="protein sequence ID" value="SJZ56087.1"/>
    <property type="molecule type" value="Genomic_DNA"/>
</dbReference>
<dbReference type="OrthoDB" id="5489603at2"/>
<dbReference type="STRING" id="1122188.SAMN02745674_00079"/>
<proteinExistence type="predicted"/>
<dbReference type="PANTHER" id="PTHR21666">
    <property type="entry name" value="PEPTIDASE-RELATED"/>
    <property type="match status" value="1"/>
</dbReference>
<dbReference type="InterPro" id="IPR050570">
    <property type="entry name" value="Cell_wall_metabolism_enzyme"/>
</dbReference>
<evidence type="ECO:0000256" key="1">
    <source>
        <dbReference type="SAM" id="SignalP"/>
    </source>
</evidence>
<dbReference type="SUPFAM" id="SSF51261">
    <property type="entry name" value="Duplicated hybrid motif"/>
    <property type="match status" value="1"/>
</dbReference>
<feature type="chain" id="PRO_5013295522" evidence="1">
    <location>
        <begin position="25"/>
        <end position="351"/>
    </location>
</feature>
<dbReference type="Gene3D" id="2.70.70.10">
    <property type="entry name" value="Glucose Permease (Domain IIA)"/>
    <property type="match status" value="1"/>
</dbReference>
<keyword evidence="4" id="KW-1185">Reference proteome</keyword>
<sequence length="351" mass="37878">MKLLDLLKSSLLLLALAAPTAVGATGQQATSSLLPPETSVTTRERTLAEGRQLSRLFLEGDTDTVWDRMGPDMRQGLGSPSNLAGFRKQVGDQLGEETAVQDEAALVEDGIRVYRRVSTWSQHSGPILMTWAFDDEGMVVGFFVRPQPQTAASTRLDYQTQARLRLPFGGQWKVFWGGRTLEQNYHAESTGQRFAYDFVREVDGSSHSGNGAALEDYHCWGEPILAPAPATVVAVVDGLPDQPIGTTNAQAPAGNHVMLDLGRGEYALLAHFQQDSLQVATGDEVAAGDVLGRCGNSGNTSEPHLHFHLQDSPVFGKGSGLPAYFNDYIADGKPVARGEPLRHQLVEPAGE</sequence>
<dbReference type="Pfam" id="PF01551">
    <property type="entry name" value="Peptidase_M23"/>
    <property type="match status" value="1"/>
</dbReference>
<feature type="domain" description="M23ase beta-sheet core" evidence="2">
    <location>
        <begin position="221"/>
        <end position="310"/>
    </location>
</feature>
<dbReference type="Proteomes" id="UP000190061">
    <property type="component" value="Unassembled WGS sequence"/>
</dbReference>
<evidence type="ECO:0000313" key="3">
    <source>
        <dbReference type="EMBL" id="SJZ56087.1"/>
    </source>
</evidence>
<protein>
    <submittedName>
        <fullName evidence="3">Peptidase family M23</fullName>
    </submittedName>
</protein>
<accession>A0A1T4LNA3</accession>
<dbReference type="InterPro" id="IPR011055">
    <property type="entry name" value="Dup_hybrid_motif"/>
</dbReference>
<dbReference type="PANTHER" id="PTHR21666:SF270">
    <property type="entry name" value="MUREIN HYDROLASE ACTIVATOR ENVC"/>
    <property type="match status" value="1"/>
</dbReference>
<dbReference type="AlphaFoldDB" id="A0A1T4LNA3"/>
<organism evidence="3 4">
    <name type="scientific">Lysobacter spongiicola DSM 21749</name>
    <dbReference type="NCBI Taxonomy" id="1122188"/>
    <lineage>
        <taxon>Bacteria</taxon>
        <taxon>Pseudomonadati</taxon>
        <taxon>Pseudomonadota</taxon>
        <taxon>Gammaproteobacteria</taxon>
        <taxon>Lysobacterales</taxon>
        <taxon>Lysobacteraceae</taxon>
        <taxon>Novilysobacter</taxon>
    </lineage>
</organism>